<comment type="caution">
    <text evidence="2">The sequence shown here is derived from an EMBL/GenBank/DDBJ whole genome shotgun (WGS) entry which is preliminary data.</text>
</comment>
<dbReference type="Proteomes" id="UP001272137">
    <property type="component" value="Unassembled WGS sequence"/>
</dbReference>
<gene>
    <name evidence="2" type="ORF">C7S16_2183</name>
</gene>
<evidence type="ECO:0000256" key="1">
    <source>
        <dbReference type="SAM" id="MobiDB-lite"/>
    </source>
</evidence>
<evidence type="ECO:0000313" key="3">
    <source>
        <dbReference type="Proteomes" id="UP001272137"/>
    </source>
</evidence>
<proteinExistence type="predicted"/>
<organism evidence="2 3">
    <name type="scientific">Burkholderia thailandensis</name>
    <dbReference type="NCBI Taxonomy" id="57975"/>
    <lineage>
        <taxon>Bacteria</taxon>
        <taxon>Pseudomonadati</taxon>
        <taxon>Pseudomonadota</taxon>
        <taxon>Betaproteobacteria</taxon>
        <taxon>Burkholderiales</taxon>
        <taxon>Burkholderiaceae</taxon>
        <taxon>Burkholderia</taxon>
        <taxon>pseudomallei group</taxon>
    </lineage>
</organism>
<dbReference type="AlphaFoldDB" id="A0AAW9D5S1"/>
<reference evidence="2" key="1">
    <citation type="submission" date="2018-08" db="EMBL/GenBank/DDBJ databases">
        <title>Identification of Burkholderia cepacia strains that express a Burkholderia pseudomallei-like capsular polysaccharide.</title>
        <authorList>
            <person name="Burtnick M.N."/>
            <person name="Vongsouvath M."/>
            <person name="Newton P."/>
            <person name="Wuthiekanun V."/>
            <person name="Limmathurotsakul D."/>
            <person name="Brett P.J."/>
            <person name="Chantratita N."/>
            <person name="Dance D.A."/>
        </authorList>
    </citation>
    <scope>NUCLEOTIDE SEQUENCE</scope>
    <source>
        <strain evidence="2">SBXCC001</strain>
    </source>
</reference>
<feature type="region of interest" description="Disordered" evidence="1">
    <location>
        <begin position="1"/>
        <end position="42"/>
    </location>
</feature>
<sequence length="42" mass="4872">MDMHRASRRMGVVESETGRALRRLPEKHARRGARDAAQRELL</sequence>
<evidence type="ECO:0000313" key="2">
    <source>
        <dbReference type="EMBL" id="MDW9257388.1"/>
    </source>
</evidence>
<accession>A0AAW9D5S1</accession>
<feature type="compositionally biased region" description="Basic and acidic residues" evidence="1">
    <location>
        <begin position="16"/>
        <end position="42"/>
    </location>
</feature>
<name>A0AAW9D5S1_BURTH</name>
<dbReference type="EMBL" id="QXCT01000002">
    <property type="protein sequence ID" value="MDW9257388.1"/>
    <property type="molecule type" value="Genomic_DNA"/>
</dbReference>
<protein>
    <submittedName>
        <fullName evidence="2">Uncharacterized protein</fullName>
    </submittedName>
</protein>